<organism evidence="12 13">
    <name type="scientific">Catonella morbi ATCC 51271</name>
    <dbReference type="NCBI Taxonomy" id="592026"/>
    <lineage>
        <taxon>Bacteria</taxon>
        <taxon>Bacillati</taxon>
        <taxon>Bacillota</taxon>
        <taxon>Clostridia</taxon>
        <taxon>Lachnospirales</taxon>
        <taxon>Lachnospiraceae</taxon>
        <taxon>Catonella</taxon>
    </lineage>
</organism>
<dbReference type="CDD" id="cd00075">
    <property type="entry name" value="HATPase"/>
    <property type="match status" value="1"/>
</dbReference>
<feature type="transmembrane region" description="Helical" evidence="9">
    <location>
        <begin position="13"/>
        <end position="35"/>
    </location>
</feature>
<accession>V2XM67</accession>
<evidence type="ECO:0000313" key="13">
    <source>
        <dbReference type="Proteomes" id="UP000018227"/>
    </source>
</evidence>
<feature type="transmembrane region" description="Helical" evidence="9">
    <location>
        <begin position="149"/>
        <end position="172"/>
    </location>
</feature>
<keyword evidence="13" id="KW-1185">Reference proteome</keyword>
<keyword evidence="5" id="KW-0808">Transferase</keyword>
<dbReference type="SUPFAM" id="SSF158472">
    <property type="entry name" value="HAMP domain-like"/>
    <property type="match status" value="1"/>
</dbReference>
<dbReference type="InterPro" id="IPR036097">
    <property type="entry name" value="HisK_dim/P_sf"/>
</dbReference>
<feature type="coiled-coil region" evidence="8">
    <location>
        <begin position="211"/>
        <end position="238"/>
    </location>
</feature>
<comment type="caution">
    <text evidence="12">The sequence shown here is derived from an EMBL/GenBank/DDBJ whole genome shotgun (WGS) entry which is preliminary data.</text>
</comment>
<evidence type="ECO:0000256" key="8">
    <source>
        <dbReference type="SAM" id="Coils"/>
    </source>
</evidence>
<evidence type="ECO:0000256" key="4">
    <source>
        <dbReference type="ARBA" id="ARBA00022553"/>
    </source>
</evidence>
<dbReference type="STRING" id="592026.GCWU0000282_002138"/>
<dbReference type="RefSeq" id="WP_023355006.1">
    <property type="nucleotide sequence ID" value="NZ_KI535368.1"/>
</dbReference>
<dbReference type="Proteomes" id="UP000018227">
    <property type="component" value="Unassembled WGS sequence"/>
</dbReference>
<dbReference type="InterPro" id="IPR003661">
    <property type="entry name" value="HisK_dim/P_dom"/>
</dbReference>
<dbReference type="InterPro" id="IPR005467">
    <property type="entry name" value="His_kinase_dom"/>
</dbReference>
<dbReference type="Gene3D" id="6.10.340.10">
    <property type="match status" value="1"/>
</dbReference>
<sequence>MIKKVKSSLFAKVFSITMFSLLFTGFLVFAILALLMPKTYSQQLNNDLDIKVKAFVIELKQSSFADSGKLFDRFIYENNIFSIELYSDKGELLSLPTIQQEEFSQSVEGFDSAQPTLSAAYHFSFLDKTEKYSLVVYGKAEQIHQLQQSFLQIFPIILIIIIIIAFLISWLFTHIVTYPILKVCKIATKMSDMQLDWQFEEQNTDELGTLKKSLNILAKNLQKTLTDLQEANAKLATDIAHEKALEQAQLDFFSAVSHELKTPITIIKGQTEGMLLNIGDYKNRDKFLFRSLEIINTMENMVQEILTIAYIKSSKISINKENIVFSDIIIEECKLFEDIIINKDINYIQNISQNLQIQGDKKLIQKVINNLISNAISYSPKNCTITLTALSENENVLFSIENTGVHIPENEISKLFDAFYRIEQSRNRQTGGSGLGLYIVKTILDEHNALYGIKNTEKGVLFYIKFILSTY</sequence>
<dbReference type="PRINTS" id="PR00344">
    <property type="entry name" value="BCTRLSENSOR"/>
</dbReference>
<dbReference type="GO" id="GO:0004721">
    <property type="term" value="F:phosphoprotein phosphatase activity"/>
    <property type="evidence" value="ECO:0007669"/>
    <property type="project" value="TreeGrafter"/>
</dbReference>
<evidence type="ECO:0000313" key="12">
    <source>
        <dbReference type="EMBL" id="ESL03264.1"/>
    </source>
</evidence>
<dbReference type="GO" id="GO:0016036">
    <property type="term" value="P:cellular response to phosphate starvation"/>
    <property type="evidence" value="ECO:0007669"/>
    <property type="project" value="TreeGrafter"/>
</dbReference>
<dbReference type="InterPro" id="IPR003594">
    <property type="entry name" value="HATPase_dom"/>
</dbReference>
<dbReference type="SMART" id="SM00388">
    <property type="entry name" value="HisKA"/>
    <property type="match status" value="1"/>
</dbReference>
<gene>
    <name evidence="12" type="ORF">GCWU0000282_002138</name>
</gene>
<dbReference type="InterPro" id="IPR050351">
    <property type="entry name" value="BphY/WalK/GraS-like"/>
</dbReference>
<keyword evidence="9" id="KW-1133">Transmembrane helix</keyword>
<dbReference type="Gene3D" id="1.10.287.130">
    <property type="match status" value="1"/>
</dbReference>
<dbReference type="Gene3D" id="3.30.565.10">
    <property type="entry name" value="Histidine kinase-like ATPase, C-terminal domain"/>
    <property type="match status" value="1"/>
</dbReference>
<name>V2XM67_9FIRM</name>
<comment type="subcellular location">
    <subcellularLocation>
        <location evidence="2">Membrane</location>
    </subcellularLocation>
</comment>
<keyword evidence="9" id="KW-0472">Membrane</keyword>
<dbReference type="PANTHER" id="PTHR45453:SF3">
    <property type="entry name" value="HISTIDINE KINASE"/>
    <property type="match status" value="1"/>
</dbReference>
<keyword evidence="4" id="KW-0597">Phosphoprotein</keyword>
<evidence type="ECO:0000256" key="5">
    <source>
        <dbReference type="ARBA" id="ARBA00022679"/>
    </source>
</evidence>
<dbReference type="PROSITE" id="PS50885">
    <property type="entry name" value="HAMP"/>
    <property type="match status" value="1"/>
</dbReference>
<evidence type="ECO:0000256" key="6">
    <source>
        <dbReference type="ARBA" id="ARBA00022777"/>
    </source>
</evidence>
<evidence type="ECO:0000256" key="2">
    <source>
        <dbReference type="ARBA" id="ARBA00004370"/>
    </source>
</evidence>
<keyword evidence="6 12" id="KW-0418">Kinase</keyword>
<dbReference type="AlphaFoldDB" id="V2XM67"/>
<dbReference type="eggNOG" id="COG5002">
    <property type="taxonomic scope" value="Bacteria"/>
</dbReference>
<dbReference type="GO" id="GO:0005886">
    <property type="term" value="C:plasma membrane"/>
    <property type="evidence" value="ECO:0007669"/>
    <property type="project" value="TreeGrafter"/>
</dbReference>
<dbReference type="CDD" id="cd00082">
    <property type="entry name" value="HisKA"/>
    <property type="match status" value="1"/>
</dbReference>
<keyword evidence="9" id="KW-0812">Transmembrane</keyword>
<comment type="catalytic activity">
    <reaction evidence="1">
        <text>ATP + protein L-histidine = ADP + protein N-phospho-L-histidine.</text>
        <dbReference type="EC" id="2.7.13.3"/>
    </reaction>
</comment>
<dbReference type="PROSITE" id="PS50109">
    <property type="entry name" value="HIS_KIN"/>
    <property type="match status" value="1"/>
</dbReference>
<dbReference type="Pfam" id="PF02518">
    <property type="entry name" value="HATPase_c"/>
    <property type="match status" value="1"/>
</dbReference>
<dbReference type="Pfam" id="PF00512">
    <property type="entry name" value="HisKA"/>
    <property type="match status" value="1"/>
</dbReference>
<protein>
    <recommendedName>
        <fullName evidence="3">histidine kinase</fullName>
        <ecNumber evidence="3">2.7.13.3</ecNumber>
    </recommendedName>
</protein>
<evidence type="ECO:0000256" key="7">
    <source>
        <dbReference type="ARBA" id="ARBA00023012"/>
    </source>
</evidence>
<dbReference type="SUPFAM" id="SSF47384">
    <property type="entry name" value="Homodimeric domain of signal transducing histidine kinase"/>
    <property type="match status" value="1"/>
</dbReference>
<dbReference type="SMART" id="SM00387">
    <property type="entry name" value="HATPase_c"/>
    <property type="match status" value="1"/>
</dbReference>
<dbReference type="OrthoDB" id="9762826at2"/>
<dbReference type="HOGENOM" id="CLU_000445_89_6_9"/>
<feature type="domain" description="HAMP" evidence="11">
    <location>
        <begin position="187"/>
        <end position="226"/>
    </location>
</feature>
<dbReference type="GO" id="GO:0000155">
    <property type="term" value="F:phosphorelay sensor kinase activity"/>
    <property type="evidence" value="ECO:0007669"/>
    <property type="project" value="InterPro"/>
</dbReference>
<evidence type="ECO:0000259" key="11">
    <source>
        <dbReference type="PROSITE" id="PS50885"/>
    </source>
</evidence>
<keyword evidence="7" id="KW-0902">Two-component regulatory system</keyword>
<dbReference type="InterPro" id="IPR004358">
    <property type="entry name" value="Sig_transdc_His_kin-like_C"/>
</dbReference>
<proteinExistence type="predicted"/>
<dbReference type="EMBL" id="ACIL03000013">
    <property type="protein sequence ID" value="ESL03264.1"/>
    <property type="molecule type" value="Genomic_DNA"/>
</dbReference>
<keyword evidence="8" id="KW-0175">Coiled coil</keyword>
<dbReference type="InterPro" id="IPR003660">
    <property type="entry name" value="HAMP_dom"/>
</dbReference>
<reference evidence="12 13" key="1">
    <citation type="submission" date="2013-06" db="EMBL/GenBank/DDBJ databases">
        <authorList>
            <person name="Weinstock G."/>
            <person name="Sodergren E."/>
            <person name="Clifton S."/>
            <person name="Fulton L."/>
            <person name="Fulton B."/>
            <person name="Courtney L."/>
            <person name="Fronick C."/>
            <person name="Harrison M."/>
            <person name="Strong C."/>
            <person name="Farmer C."/>
            <person name="Delahaunty K."/>
            <person name="Markovic C."/>
            <person name="Hall O."/>
            <person name="Minx P."/>
            <person name="Tomlinson C."/>
            <person name="Mitreva M."/>
            <person name="Nelson J."/>
            <person name="Hou S."/>
            <person name="Wollam A."/>
            <person name="Pepin K.H."/>
            <person name="Johnson M."/>
            <person name="Bhonagiri V."/>
            <person name="Nash W.E."/>
            <person name="Warren W."/>
            <person name="Chinwalla A."/>
            <person name="Mardis E.R."/>
            <person name="Wilson R.K."/>
        </authorList>
    </citation>
    <scope>NUCLEOTIDE SEQUENCE [LARGE SCALE GENOMIC DNA]</scope>
    <source>
        <strain evidence="12 13">ATCC 51271</strain>
    </source>
</reference>
<dbReference type="SUPFAM" id="SSF55874">
    <property type="entry name" value="ATPase domain of HSP90 chaperone/DNA topoisomerase II/histidine kinase"/>
    <property type="match status" value="1"/>
</dbReference>
<feature type="domain" description="Histidine kinase" evidence="10">
    <location>
        <begin position="255"/>
        <end position="470"/>
    </location>
</feature>
<dbReference type="InterPro" id="IPR036890">
    <property type="entry name" value="HATPase_C_sf"/>
</dbReference>
<evidence type="ECO:0000256" key="9">
    <source>
        <dbReference type="SAM" id="Phobius"/>
    </source>
</evidence>
<dbReference type="EC" id="2.7.13.3" evidence="3"/>
<evidence type="ECO:0000259" key="10">
    <source>
        <dbReference type="PROSITE" id="PS50109"/>
    </source>
</evidence>
<evidence type="ECO:0000256" key="3">
    <source>
        <dbReference type="ARBA" id="ARBA00012438"/>
    </source>
</evidence>
<dbReference type="PANTHER" id="PTHR45453">
    <property type="entry name" value="PHOSPHATE REGULON SENSOR PROTEIN PHOR"/>
    <property type="match status" value="1"/>
</dbReference>
<evidence type="ECO:0000256" key="1">
    <source>
        <dbReference type="ARBA" id="ARBA00000085"/>
    </source>
</evidence>